<dbReference type="Proteomes" id="UP000515208">
    <property type="component" value="Unplaced"/>
</dbReference>
<protein>
    <submittedName>
        <fullName evidence="6">Uncharacterized protein LOC105005387</fullName>
    </submittedName>
</protein>
<feature type="region of interest" description="Disordered" evidence="3">
    <location>
        <begin position="151"/>
        <end position="188"/>
    </location>
</feature>
<evidence type="ECO:0000256" key="1">
    <source>
        <dbReference type="ARBA" id="ARBA00009283"/>
    </source>
</evidence>
<reference evidence="6" key="1">
    <citation type="submission" date="2025-08" db="UniProtKB">
        <authorList>
            <consortium name="RefSeq"/>
        </authorList>
    </citation>
    <scope>IDENTIFICATION</scope>
    <source>
        <tissue evidence="6">Blood</tissue>
    </source>
</reference>
<dbReference type="RefSeq" id="XP_010861667.1">
    <property type="nucleotide sequence ID" value="XM_010863365.1"/>
</dbReference>
<dbReference type="GO" id="GO:0016787">
    <property type="term" value="F:hydrolase activity"/>
    <property type="evidence" value="ECO:0007669"/>
    <property type="project" value="UniProtKB-KW"/>
</dbReference>
<evidence type="ECO:0000256" key="4">
    <source>
        <dbReference type="SAM" id="Phobius"/>
    </source>
</evidence>
<keyword evidence="5" id="KW-1185">Reference proteome</keyword>
<feature type="transmembrane region" description="Helical" evidence="4">
    <location>
        <begin position="200"/>
        <end position="220"/>
    </location>
</feature>
<feature type="region of interest" description="Disordered" evidence="3">
    <location>
        <begin position="262"/>
        <end position="344"/>
    </location>
</feature>
<dbReference type="InterPro" id="IPR000407">
    <property type="entry name" value="GDA1_CD39_NTPase"/>
</dbReference>
<dbReference type="KEGG" id="bbis:105005387"/>
<evidence type="ECO:0000256" key="2">
    <source>
        <dbReference type="ARBA" id="ARBA00022801"/>
    </source>
</evidence>
<dbReference type="GeneID" id="105005387"/>
<comment type="similarity">
    <text evidence="1">Belongs to the GDA1/CD39 NTPase family.</text>
</comment>
<dbReference type="Pfam" id="PF01150">
    <property type="entry name" value="GDA1_CD39"/>
    <property type="match status" value="1"/>
</dbReference>
<keyword evidence="4" id="KW-0472">Membrane</keyword>
<keyword evidence="4" id="KW-1133">Transmembrane helix</keyword>
<dbReference type="Gene3D" id="3.30.420.40">
    <property type="match status" value="1"/>
</dbReference>
<name>A0A6P3JC49_BISBB</name>
<evidence type="ECO:0000256" key="3">
    <source>
        <dbReference type="SAM" id="MobiDB-lite"/>
    </source>
</evidence>
<gene>
    <name evidence="6" type="primary">LOC105005387</name>
</gene>
<keyword evidence="4" id="KW-0812">Transmembrane</keyword>
<evidence type="ECO:0000313" key="6">
    <source>
        <dbReference type="RefSeq" id="XP_010861667.1"/>
    </source>
</evidence>
<evidence type="ECO:0000313" key="5">
    <source>
        <dbReference type="Proteomes" id="UP000515208"/>
    </source>
</evidence>
<sequence>MADYTYKPQRTPPEARGLHLLCLQCLARHPSLDLRRVLPTHCLRSLCMQSGAPGPQKDPGKHLLSDFSSTPAFQSPVVVVVEGCLWAKRQFRPAPPAVALPRPCAHRRLSFWAPSPPSPVAGTPGWSCHIVRCCGNSHFAQSGGGPWPGWAGRPAVGVASADRSPPRVPTPRSPDLVRPPGSPPPLRARRARLRTHGREALSLLPPLLLAAAGLAGLLLLCVPTRDIREPPALKYGIVLDAGSSHTSMFIYKWPADKENDTGIVGQHSSCDAQGKSPLSAGRPQPACPLTVGPREPSLVSAAADSSQQTSLLGARGHSRQELQEPPTSQREAASLGLGRAVDSS</sequence>
<keyword evidence="2" id="KW-0378">Hydrolase</keyword>
<organism evidence="5 6">
    <name type="scientific">Bison bison bison</name>
    <name type="common">North American plains bison</name>
    <dbReference type="NCBI Taxonomy" id="43346"/>
    <lineage>
        <taxon>Eukaryota</taxon>
        <taxon>Metazoa</taxon>
        <taxon>Chordata</taxon>
        <taxon>Craniata</taxon>
        <taxon>Vertebrata</taxon>
        <taxon>Euteleostomi</taxon>
        <taxon>Mammalia</taxon>
        <taxon>Eutheria</taxon>
        <taxon>Laurasiatheria</taxon>
        <taxon>Artiodactyla</taxon>
        <taxon>Ruminantia</taxon>
        <taxon>Pecora</taxon>
        <taxon>Bovidae</taxon>
        <taxon>Bovinae</taxon>
        <taxon>Bison</taxon>
    </lineage>
</organism>
<accession>A0A6P3JC49</accession>
<dbReference type="AlphaFoldDB" id="A0A6P3JC49"/>
<proteinExistence type="inferred from homology"/>